<evidence type="ECO:0000313" key="1">
    <source>
        <dbReference type="EMBL" id="MFC4542163.1"/>
    </source>
</evidence>
<dbReference type="AlphaFoldDB" id="A0ABD5PP09"/>
<keyword evidence="2" id="KW-1185">Reference proteome</keyword>
<dbReference type="Proteomes" id="UP001595898">
    <property type="component" value="Unassembled WGS sequence"/>
</dbReference>
<evidence type="ECO:0000313" key="2">
    <source>
        <dbReference type="Proteomes" id="UP001595898"/>
    </source>
</evidence>
<dbReference type="EMBL" id="JBHSFA010000005">
    <property type="protein sequence ID" value="MFC4542163.1"/>
    <property type="molecule type" value="Genomic_DNA"/>
</dbReference>
<sequence length="55" mass="6467">MNTNRNGAYVGSATDVVERSCDHCDWHAVDDSYPALIKRYQNHLRADHPRVWLRR</sequence>
<accession>A0ABD5PP09</accession>
<proteinExistence type="predicted"/>
<comment type="caution">
    <text evidence="1">The sequence shown here is derived from an EMBL/GenBank/DDBJ whole genome shotgun (WGS) entry which is preliminary data.</text>
</comment>
<name>A0ABD5PP09_9EURY</name>
<organism evidence="1 2">
    <name type="scientific">Halosolutus amylolyticus</name>
    <dbReference type="NCBI Taxonomy" id="2932267"/>
    <lineage>
        <taxon>Archaea</taxon>
        <taxon>Methanobacteriati</taxon>
        <taxon>Methanobacteriota</taxon>
        <taxon>Stenosarchaea group</taxon>
        <taxon>Halobacteria</taxon>
        <taxon>Halobacteriales</taxon>
        <taxon>Natrialbaceae</taxon>
        <taxon>Halosolutus</taxon>
    </lineage>
</organism>
<dbReference type="RefSeq" id="WP_250141565.1">
    <property type="nucleotide sequence ID" value="NZ_JALIQP010000004.1"/>
</dbReference>
<gene>
    <name evidence="1" type="ORF">ACFO5R_09505</name>
</gene>
<protein>
    <submittedName>
        <fullName evidence="1">Uncharacterized protein</fullName>
    </submittedName>
</protein>
<reference evidence="1 2" key="1">
    <citation type="journal article" date="2019" name="Int. J. Syst. Evol. Microbiol.">
        <title>The Global Catalogue of Microorganisms (GCM) 10K type strain sequencing project: providing services to taxonomists for standard genome sequencing and annotation.</title>
        <authorList>
            <consortium name="The Broad Institute Genomics Platform"/>
            <consortium name="The Broad Institute Genome Sequencing Center for Infectious Disease"/>
            <person name="Wu L."/>
            <person name="Ma J."/>
        </authorList>
    </citation>
    <scope>NUCLEOTIDE SEQUENCE [LARGE SCALE GENOMIC DNA]</scope>
    <source>
        <strain evidence="1 2">WLHS5</strain>
    </source>
</reference>